<dbReference type="Proteomes" id="UP000556700">
    <property type="component" value="Unassembled WGS sequence"/>
</dbReference>
<sequence length="71" mass="8362">MKKLAARTQHPPDPKDQRHDNLHLALFKYKLMTRRSYNMRIGHSVPFVTFDKGNQKMINSTLDLYQLNGSF</sequence>
<accession>A0A6V6YZ76</accession>
<comment type="caution">
    <text evidence="1">The sequence shown here is derived from an EMBL/GenBank/DDBJ whole genome shotgun (WGS) entry which is preliminary data.</text>
</comment>
<keyword evidence="2" id="KW-1185">Reference proteome</keyword>
<dbReference type="EMBL" id="CAIJDO010000134">
    <property type="protein sequence ID" value="CAD0004725.1"/>
    <property type="molecule type" value="Genomic_DNA"/>
</dbReference>
<protein>
    <submittedName>
        <fullName evidence="1">Uncharacterized protein</fullName>
    </submittedName>
</protein>
<evidence type="ECO:0000313" key="2">
    <source>
        <dbReference type="Proteomes" id="UP000556700"/>
    </source>
</evidence>
<gene>
    <name evidence="1" type="ORF">FLACHUCJ7_01975</name>
</gene>
<organism evidence="1 2">
    <name type="scientific">Flavobacterium chungangense</name>
    <dbReference type="NCBI Taxonomy" id="554283"/>
    <lineage>
        <taxon>Bacteria</taxon>
        <taxon>Pseudomonadati</taxon>
        <taxon>Bacteroidota</taxon>
        <taxon>Flavobacteriia</taxon>
        <taxon>Flavobacteriales</taxon>
        <taxon>Flavobacteriaceae</taxon>
        <taxon>Flavobacterium</taxon>
    </lineage>
</organism>
<name>A0A6V6YZ76_9FLAO</name>
<evidence type="ECO:0000313" key="1">
    <source>
        <dbReference type="EMBL" id="CAD0004725.1"/>
    </source>
</evidence>
<dbReference type="AlphaFoldDB" id="A0A6V6YZ76"/>
<proteinExistence type="predicted"/>
<reference evidence="1 2" key="1">
    <citation type="submission" date="2020-06" db="EMBL/GenBank/DDBJ databases">
        <authorList>
            <person name="Criscuolo A."/>
        </authorList>
    </citation>
    <scope>NUCLEOTIDE SEQUENCE [LARGE SCALE GENOMIC DNA]</scope>
    <source>
        <strain evidence="2">CIP 110025</strain>
    </source>
</reference>